<feature type="active site" description="Charge relay system" evidence="5">
    <location>
        <position position="311"/>
    </location>
</feature>
<dbReference type="InterPro" id="IPR023828">
    <property type="entry name" value="Peptidase_S8_Ser-AS"/>
</dbReference>
<keyword evidence="4 5" id="KW-0720">Serine protease</keyword>
<dbReference type="InterPro" id="IPR013783">
    <property type="entry name" value="Ig-like_fold"/>
</dbReference>
<dbReference type="SUPFAM" id="SSF52743">
    <property type="entry name" value="Subtilisin-like"/>
    <property type="match status" value="1"/>
</dbReference>
<dbReference type="CDD" id="cd04842">
    <property type="entry name" value="Peptidases_S8_Kp43_protease"/>
    <property type="match status" value="1"/>
</dbReference>
<dbReference type="PANTHER" id="PTHR43399:SF4">
    <property type="entry name" value="CELL WALL-ASSOCIATED PROTEASE"/>
    <property type="match status" value="1"/>
</dbReference>
<dbReference type="InterPro" id="IPR000209">
    <property type="entry name" value="Peptidase_S8/S53_dom"/>
</dbReference>
<organism evidence="7 8">
    <name type="scientific">Hyalangium minutum</name>
    <dbReference type="NCBI Taxonomy" id="394096"/>
    <lineage>
        <taxon>Bacteria</taxon>
        <taxon>Pseudomonadati</taxon>
        <taxon>Myxococcota</taxon>
        <taxon>Myxococcia</taxon>
        <taxon>Myxococcales</taxon>
        <taxon>Cystobacterineae</taxon>
        <taxon>Archangiaceae</taxon>
        <taxon>Hyalangium</taxon>
    </lineage>
</organism>
<name>A0A085WWU8_9BACT</name>
<dbReference type="Pfam" id="PF20773">
    <property type="entry name" value="InhA-like_MAM"/>
    <property type="match status" value="1"/>
</dbReference>
<dbReference type="GO" id="GO:0004252">
    <property type="term" value="F:serine-type endopeptidase activity"/>
    <property type="evidence" value="ECO:0007669"/>
    <property type="project" value="UniProtKB-UniRule"/>
</dbReference>
<dbReference type="CDD" id="cd00063">
    <property type="entry name" value="FN3"/>
    <property type="match status" value="1"/>
</dbReference>
<dbReference type="InterPro" id="IPR003961">
    <property type="entry name" value="FN3_dom"/>
</dbReference>
<dbReference type="InterPro" id="IPR036852">
    <property type="entry name" value="Peptidase_S8/S53_dom_sf"/>
</dbReference>
<keyword evidence="2 5" id="KW-0645">Protease</keyword>
<gene>
    <name evidence="7" type="ORF">DB31_0422</name>
</gene>
<sequence length="2591" mass="259761">MLGLVGMLSLLGCEGSGNTSEPQSESVSAEQLTHKVQLTAKQAQELRERGAAVHEIADYGAFKLVQVDDKALASLPEGAELRDDYNDILLNAGTIDTASEHGQGLRGVKQQAATGKRFHLVQFAGPIQPEWYQQLEATGARIVSYIPNNAYLVYGSAPSLNSLQGLSDKAKIVQWNGEYLNDYKLHRNVQTSTSETFEVQLIKDEEANEETLELIRRLQSQSGTIQEALGYVNVHTYLKVNDLYQIATRPDVLSIQPRPMPRKFDERQNMIISGNLTGTQPNGPTWLAWLASKGFTQAQFTASGFGVDVTDSGVDNANPAAPNHFGLYTSGIVTSPSRLMYARLEGTANTGSTIQGCDGHGNLNTHIIGGYSNLTGAPFEDSAGFNYGVGVAPFVKFGSSVIFDPGTFTNPNYENLQSRAYRDGMRISSNSWGASTSAYTTDAQRYDALVRDAQPATSAVPAAGNQEMVIVFAAGNDGSTAGSVGSPGTAKNVITAGASENVQAFGGADQCGTTDAEANSAMDIVAFSSRGPTADGRKKPDLMAPGTHVSGGVAQAALSANPPTGNGGALSCFNATGVCAGPNSSNFFPVGQQWYTASSGTSHSTPAIAGGAALVRQYFINQGMAPPSAAMTKAFLMNSARYMTGTSANDTLWSNNQGMGLMDLGMGFDGVPRLLDDQSAANLFTATGQTRTFNGVIADTTKPFRVTLAWTDAPGSTTGSAWKNNLDLVVTLGSNTYKGNVFTGANSVTGGSADASNNVESVFLPAGTSGPFTVTVTATNINSDGVPNNASSLDQDFALIAYNTCQTAPPSLSDVAATATADNSVTVTWTGNGADSYNVYRATTAGGPYTRLNTAPVTGTSFVDNNVSGTITYYYVVRGVLCAEAPNSNEASVTATGTCALPPTFTGATNATSAGTSTCANTVAWAAATPTCGGSLTYSVYRSTTSGFTPSGANRIATGVTGSSYADDQGVVAGTRYYYVVRATETGGATVEETNTVERSALGSGSASVGVRFFDDFDGNRPANAAAYYLTSGTAGTFNLTTGCHWQSSNKSYRFGAAATTCGGTYGTSVQSVLSLGGNGSTAGINGFAIPSTATGAQMTFNVWYQLEASYDGVWLAYSTTGATGPWTAVGETSSTTAPYITATSYDGTIGGVTNRVWTTQTAGAAANGALKAVTVNLNPLAGRTVWFAFQTYTDTSVVYEGFYVDDIRINAEGYTACTTNTPPAGPAASYTVTGLPTTVAAGTQTTFTLTAKDSLGQTATGYTGSAIFTSSDTQAVLPASVSFTAGVATNVPVTFKTAGTRTLTAKDSAAPAITGSGSTSVTAGTAASLAFTAQPSNTVAGASITPAVKVSLADAYGNPITSGTNSVTIALGNNPGGGTLSGTTTATMAAGVATFSNLSINKAGVGYTLTASSGTLTSATSAAFNITGGPAASLTFLTQPSNGTAGVPLTPAVQVALLDAFGNRASGNNNVTVALGTNPTSSPLTGTTTVAAVDGVATFSDVALTKAGSGYKLDASSGTLTGVTSTAFDIAAAAPYRVLITQQPSDIVAGGTLTPAVKVALYDRYGNAATLATTAVSVSLGTNPSGGTLSGSTTIPAAGGVATFSNLSVDRVGSNYTLVAGASGLVADMSVGFNVLAGPPAALAFTASPSGNVTAGSAFTARVAVRDAGGNLVTGTPVQVTLALGNASGATLSGTTTATTVNGVATFTGLSVNQAGAGYSLLANASGLVSATSPDFNVVPGLVSALAFQVQPGNASAGAAIAPAVEVALKDAQGNTVTSSSASITVSLGANPAGGTLSGTRTINALNGVATFEGLSVNKAGTGYTLKASAGAINTPSSSFDVAAGPAARLSFRAAPASGTAGAVLGSVQVELQDAQGNLLTGSTSQVSLSLGGATGGTLNGTTTVAAVGGVATFDTLAIEHAATGYTLTASTAGVPNLTSGAFDIAPAAAARLVFTTQPSNSAAGAPITPAVKVALQDAYGNPVTSVPQSVTLDLVSNAAGGTLSGTTTVATVNGVATFGDLSIARAGTGYTLTASAGTLTGATSSAFDVATGGVARLVFKLAPANTTAGTPLSTTSVELQDAQGNRVDSSASITLSLTGGQGGTLGGTTTVAAINGVATFGALSIHQAGVGYQLVAHGAGAPDATSTAFDVAHGPVAALVLTVQPGNTAAGTSIAPAVRVTLKDAFGNVATSATDAVTVALGSNPRNGTLSGTKTVNATSGVATFANLSIDKKGTGYTLTASSGALPTVTSTAFDITNGHGPKLVFRTVTSQVTAGEALPAIEVELQDALGNPFDDASFNVTLSLGENTVAGQLYGRATVASAGGVAKFEGMNLRKAGNGYTLVATAQGFEGATSTAFTVDPAVAASFALTFPASVTAGHEATLSAIAYDAYGNLASNYSGTVMVTSSDPAAPAGFNERWIHGVLRSLQLILKTSGPQRITLTDTENTALTATAQLNVTPFAQPTVTVTDPAGGTNVSGSVNINATAAVAPGTTVAKLQLFVDGKEIASGTEATLAGTWNSSDAEGGSHVITAVVTDGAGNMVTSAPVVVFTESGCGCGATSSTDAAVYLGLLLLAHYAFGRRRKQSAV</sequence>
<comment type="similarity">
    <text evidence="1 5">Belongs to the peptidase S8 family.</text>
</comment>
<comment type="caution">
    <text evidence="7">The sequence shown here is derived from an EMBL/GenBank/DDBJ whole genome shotgun (WGS) entry which is preliminary data.</text>
</comment>
<dbReference type="PROSITE" id="PS51892">
    <property type="entry name" value="SUBTILASE"/>
    <property type="match status" value="1"/>
</dbReference>
<dbReference type="InterPro" id="IPR051048">
    <property type="entry name" value="Peptidase_S8/S53_subtilisin"/>
</dbReference>
<reference evidence="7 8" key="1">
    <citation type="submission" date="2014-04" db="EMBL/GenBank/DDBJ databases">
        <title>Genome assembly of Hyalangium minutum DSM 14724.</title>
        <authorList>
            <person name="Sharma G."/>
            <person name="Subramanian S."/>
        </authorList>
    </citation>
    <scope>NUCLEOTIDE SEQUENCE [LARGE SCALE GENOMIC DNA]</scope>
    <source>
        <strain evidence="7 8">DSM 14724</strain>
    </source>
</reference>
<evidence type="ECO:0000256" key="3">
    <source>
        <dbReference type="ARBA" id="ARBA00022801"/>
    </source>
</evidence>
<evidence type="ECO:0000256" key="5">
    <source>
        <dbReference type="PROSITE-ProRule" id="PRU01240"/>
    </source>
</evidence>
<evidence type="ECO:0000259" key="6">
    <source>
        <dbReference type="PROSITE" id="PS50853"/>
    </source>
</evidence>
<dbReference type="Pfam" id="PF00082">
    <property type="entry name" value="Peptidase_S8"/>
    <property type="match status" value="1"/>
</dbReference>
<feature type="domain" description="Fibronectin type-III" evidence="6">
    <location>
        <begin position="808"/>
        <end position="903"/>
    </location>
</feature>
<dbReference type="Pfam" id="PF17957">
    <property type="entry name" value="Big_7"/>
    <property type="match status" value="1"/>
</dbReference>
<protein>
    <recommendedName>
        <fullName evidence="6">Fibronectin type-III domain-containing protein</fullName>
    </recommendedName>
</protein>
<keyword evidence="3 5" id="KW-0378">Hydrolase</keyword>
<feature type="active site" description="Charge relay system" evidence="5">
    <location>
        <position position="602"/>
    </location>
</feature>
<keyword evidence="8" id="KW-1185">Reference proteome</keyword>
<dbReference type="InterPro" id="IPR034058">
    <property type="entry name" value="TagA/B/C/D_pept_dom"/>
</dbReference>
<dbReference type="PROSITE" id="PS50853">
    <property type="entry name" value="FN3"/>
    <property type="match status" value="1"/>
</dbReference>
<dbReference type="Gene3D" id="3.40.50.200">
    <property type="entry name" value="Peptidase S8/S53 domain"/>
    <property type="match status" value="1"/>
</dbReference>
<dbReference type="Gene3D" id="2.60.40.10">
    <property type="entry name" value="Immunoglobulins"/>
    <property type="match status" value="3"/>
</dbReference>
<dbReference type="STRING" id="394096.DB31_0422"/>
<accession>A0A085WWU8</accession>
<evidence type="ECO:0000256" key="2">
    <source>
        <dbReference type="ARBA" id="ARBA00022670"/>
    </source>
</evidence>
<proteinExistence type="inferred from homology"/>
<dbReference type="EMBL" id="JMCB01000001">
    <property type="protein sequence ID" value="KFE72161.1"/>
    <property type="molecule type" value="Genomic_DNA"/>
</dbReference>
<dbReference type="SUPFAM" id="SSF49785">
    <property type="entry name" value="Galactose-binding domain-like"/>
    <property type="match status" value="1"/>
</dbReference>
<evidence type="ECO:0000313" key="8">
    <source>
        <dbReference type="Proteomes" id="UP000028725"/>
    </source>
</evidence>
<dbReference type="SUPFAM" id="SSF49265">
    <property type="entry name" value="Fibronectin type III"/>
    <property type="match status" value="1"/>
</dbReference>
<dbReference type="PATRIC" id="fig|394096.3.peg.419"/>
<evidence type="ECO:0000256" key="1">
    <source>
        <dbReference type="ARBA" id="ARBA00011073"/>
    </source>
</evidence>
<dbReference type="Gene3D" id="2.60.120.380">
    <property type="match status" value="1"/>
</dbReference>
<dbReference type="PROSITE" id="PS00138">
    <property type="entry name" value="SUBTILASE_SER"/>
    <property type="match status" value="1"/>
</dbReference>
<evidence type="ECO:0000256" key="4">
    <source>
        <dbReference type="ARBA" id="ARBA00022825"/>
    </source>
</evidence>
<dbReference type="GO" id="GO:0006508">
    <property type="term" value="P:proteolysis"/>
    <property type="evidence" value="ECO:0007669"/>
    <property type="project" value="UniProtKB-KW"/>
</dbReference>
<dbReference type="InterPro" id="IPR008979">
    <property type="entry name" value="Galactose-bd-like_sf"/>
</dbReference>
<evidence type="ECO:0000313" key="7">
    <source>
        <dbReference type="EMBL" id="KFE72161.1"/>
    </source>
</evidence>
<feature type="active site" description="Charge relay system" evidence="5">
    <location>
        <position position="360"/>
    </location>
</feature>
<dbReference type="PANTHER" id="PTHR43399">
    <property type="entry name" value="SUBTILISIN-RELATED"/>
    <property type="match status" value="1"/>
</dbReference>
<dbReference type="Proteomes" id="UP000028725">
    <property type="component" value="Unassembled WGS sequence"/>
</dbReference>
<dbReference type="RefSeq" id="WP_240486479.1">
    <property type="nucleotide sequence ID" value="NZ_JMCB01000001.1"/>
</dbReference>
<dbReference type="InterPro" id="IPR036116">
    <property type="entry name" value="FN3_sf"/>
</dbReference>